<evidence type="ECO:0000259" key="2">
    <source>
        <dbReference type="Pfam" id="PF17517"/>
    </source>
</evidence>
<dbReference type="EMBL" id="CP011125">
    <property type="protein sequence ID" value="AKF09803.1"/>
    <property type="molecule type" value="Genomic_DNA"/>
</dbReference>
<dbReference type="PANTHER" id="PTHR46534">
    <property type="entry name" value="IGGFC_BINDING DOMAIN-CONTAINING PROTEIN"/>
    <property type="match status" value="1"/>
</dbReference>
<feature type="domain" description="IgGFc-binding protein N-terminal" evidence="2">
    <location>
        <begin position="259"/>
        <end position="603"/>
    </location>
</feature>
<evidence type="ECO:0000256" key="1">
    <source>
        <dbReference type="SAM" id="SignalP"/>
    </source>
</evidence>
<feature type="chain" id="PRO_5002512770" evidence="1">
    <location>
        <begin position="22"/>
        <end position="625"/>
    </location>
</feature>
<keyword evidence="4" id="KW-1185">Reference proteome</keyword>
<evidence type="ECO:0000313" key="4">
    <source>
        <dbReference type="Proteomes" id="UP000034883"/>
    </source>
</evidence>
<dbReference type="Proteomes" id="UP000034883">
    <property type="component" value="Chromosome"/>
</dbReference>
<organism evidence="3 4">
    <name type="scientific">Sandaracinus amylolyticus</name>
    <dbReference type="NCBI Taxonomy" id="927083"/>
    <lineage>
        <taxon>Bacteria</taxon>
        <taxon>Pseudomonadati</taxon>
        <taxon>Myxococcota</taxon>
        <taxon>Polyangia</taxon>
        <taxon>Polyangiales</taxon>
        <taxon>Sandaracinaceae</taxon>
        <taxon>Sandaracinus</taxon>
    </lineage>
</organism>
<dbReference type="Pfam" id="PF17517">
    <property type="entry name" value="IgGFc_binding"/>
    <property type="match status" value="1"/>
</dbReference>
<dbReference type="InterPro" id="IPR035234">
    <property type="entry name" value="IgGFc-bd_N"/>
</dbReference>
<dbReference type="STRING" id="927083.DB32_006952"/>
<dbReference type="OrthoDB" id="7794186at2"/>
<reference evidence="3 4" key="1">
    <citation type="submission" date="2015-03" db="EMBL/GenBank/DDBJ databases">
        <title>Genome assembly of Sandaracinus amylolyticus DSM 53668.</title>
        <authorList>
            <person name="Sharma G."/>
            <person name="Subramanian S."/>
        </authorList>
    </citation>
    <scope>NUCLEOTIDE SEQUENCE [LARGE SCALE GENOMIC DNA]</scope>
    <source>
        <strain evidence="3 4">DSM 53668</strain>
    </source>
</reference>
<sequence length="625" mass="64843">MRLALCLAATCLLALLLPSCTDDGPGRPSRDAGPLADGQVAPGVDGGLRCTPGRLACAGNTSFVCGDDGMSRTNEVACDVCAPGLGCVLCVPGSRRCEGTVSMVCATDGRAWLTGRDCSEWGSSCGGNGYCGDACGEAEQTRSNVGCEYWPAPLANPALDGSRFDFRVVVANPNDTAANVRITRNGVDAYTGTVAANGLAEIPLPWIPGQSLDGIQPDDWRSITVAGGAYRMTSDVPVIAMQFNPFEYSSGGANSFTNDATLLYPTHVLTGDYVGLAYYPLSRTVDGNALRYPGYIAVVGVSPEPTRVQVSARGAVAADAAGRFPATPTGGSFVVTLQQGEVVHIAAAIPPECAPGRPGYVENRECESTPIGEICDVMETCREQDYDLTGTRITADRPVAVFGGHACAYVPTSAEACDHLEEQLPPIQSWGRAFVGAPMGDGSIGGTNVLRVIAYEDTTVTVSPPQGGVGGGALRGGEFLELDVTSPFEVTGTSAIMVAQYLRGQYATEPAAQRGDPDVTVLVPSEQYREDYTFVLPSSYNAGTNGQNHLLVVRQPGVALTLDGAAVSATFVTVGGREIAVIPLAGGTHAISSTEPFGLIAYGLGSFTSYSSPAGLNLDPITVLY</sequence>
<dbReference type="KEGG" id="samy:DB32_006952"/>
<keyword evidence="1" id="KW-0732">Signal</keyword>
<accession>A0A0F6YLE7</accession>
<proteinExistence type="predicted"/>
<feature type="signal peptide" evidence="1">
    <location>
        <begin position="1"/>
        <end position="21"/>
    </location>
</feature>
<name>A0A0F6YLE7_9BACT</name>
<evidence type="ECO:0000313" key="3">
    <source>
        <dbReference type="EMBL" id="AKF09803.1"/>
    </source>
</evidence>
<gene>
    <name evidence="3" type="ORF">DB32_006952</name>
</gene>
<dbReference type="PANTHER" id="PTHR46534:SF2">
    <property type="entry name" value="VWFD DOMAIN-CONTAINING PROTEIN"/>
    <property type="match status" value="1"/>
</dbReference>
<dbReference type="AlphaFoldDB" id="A0A0F6YLE7"/>
<protein>
    <submittedName>
        <fullName evidence="3">Hemagglutinin/hemolysin-related protein</fullName>
    </submittedName>
</protein>
<dbReference type="RefSeq" id="WP_053236815.1">
    <property type="nucleotide sequence ID" value="NZ_CP011125.1"/>
</dbReference>